<gene>
    <name evidence="8" type="primary">aroA'1</name>
    <name evidence="5" type="synonym">aroA'</name>
    <name evidence="8" type="ORF">Mpt1_c09850</name>
</gene>
<evidence type="ECO:0000313" key="8">
    <source>
        <dbReference type="EMBL" id="AIZ56859.1"/>
    </source>
</evidence>
<dbReference type="KEGG" id="mear:Mpt1_c09850"/>
<feature type="active site" description="Proton acceptor" evidence="5">
    <location>
        <position position="25"/>
    </location>
</feature>
<feature type="active site" description="Proton donor" evidence="5 7">
    <location>
        <position position="145"/>
    </location>
</feature>
<dbReference type="GeneID" id="24818647"/>
<feature type="binding site" evidence="5">
    <location>
        <begin position="145"/>
        <end position="147"/>
    </location>
    <ligand>
        <name>1-deoxy-D-threo-hexo-2,5-diulose 6-phosphate</name>
        <dbReference type="ChEBI" id="CHEBI:58861"/>
    </ligand>
</feature>
<dbReference type="Pfam" id="PF01791">
    <property type="entry name" value="DeoC"/>
    <property type="match status" value="1"/>
</dbReference>
<dbReference type="NCBIfam" id="NF005556">
    <property type="entry name" value="PRK07226.1"/>
    <property type="match status" value="1"/>
</dbReference>
<dbReference type="Gene3D" id="3.20.20.70">
    <property type="entry name" value="Aldolase class I"/>
    <property type="match status" value="1"/>
</dbReference>
<reference evidence="8 9" key="1">
    <citation type="journal article" date="2014" name="Appl. Environ. Microbiol.">
        <title>Comparative Genome Analysis of 'Candidatus Methanoplasma termitum' Indicates a New Mode of Energy Metabolism in the Seventh Order of Methanogens.</title>
        <authorList>
            <person name="Lang K."/>
            <person name="Schuldes J."/>
            <person name="Klingl A."/>
            <person name="Poehlein A."/>
            <person name="Daniel R."/>
            <person name="Brune A."/>
        </authorList>
    </citation>
    <scope>NUCLEOTIDE SEQUENCE [LARGE SCALE GENOMIC DNA]</scope>
    <source>
        <strain evidence="9">Mpt1</strain>
    </source>
</reference>
<evidence type="ECO:0000256" key="4">
    <source>
        <dbReference type="ARBA" id="ARBA00023270"/>
    </source>
</evidence>
<dbReference type="InterPro" id="IPR050456">
    <property type="entry name" value="DeoC/FbaB_aldolase"/>
</dbReference>
<dbReference type="STRING" id="1577791.Mpt1_c09850"/>
<feature type="active site" description="Schiff-base intermediate with dihydroxyacetone-P" evidence="7">
    <location>
        <position position="176"/>
    </location>
</feature>
<sequence length="264" mass="28248">MYGKSIRMERMIDRKTGNSVIVPMDHGVSIGPVDGLIDMRKTVDDVAKGGATAVLMHKGLIRFSHRTFGNDIGLILHLSASTDVGVTSRSKILVASVEEALKIGADGVSVHINVGAESESDMLYDVGVISEQCAEWGMPFFVMAYPRGPSIKDSYDPKMVAHAARVATELGADIVKCSYTGDMKSFEKVVEGALAPVVIAGGPKMNSDLDVLNMVYDSLQAGGKGVSIGRNVFQHKNVEMMTRAISDIVLKGATVKEAYKLIKG</sequence>
<dbReference type="PIRSF" id="PIRSF038992">
    <property type="entry name" value="Aldolase_Ia"/>
    <property type="match status" value="1"/>
</dbReference>
<feature type="binding site" evidence="5">
    <location>
        <begin position="229"/>
        <end position="230"/>
    </location>
    <ligand>
        <name>1-deoxy-D-threo-hexo-2,5-diulose 6-phosphate</name>
        <dbReference type="ChEBI" id="CHEBI:58861"/>
    </ligand>
</feature>
<evidence type="ECO:0000256" key="1">
    <source>
        <dbReference type="ARBA" id="ARBA00022605"/>
    </source>
</evidence>
<dbReference type="GO" id="GO:0016836">
    <property type="term" value="F:hydro-lyase activity"/>
    <property type="evidence" value="ECO:0007669"/>
    <property type="project" value="InterPro"/>
</dbReference>
<comment type="function">
    <text evidence="5">Catalyzes a transaldol reaction between 6-deoxy-5-ketofructose 1-phosphate (DKFP) and L-aspartate semialdehyde (ASA) with an elimination of hydroxypyruvaldehyde phosphate to yield 2-amino-3,7-dideoxy-D-threo-hept-6-ulosonate (ADH). Plays a key role in an alternative pathway of the biosynthesis of 3-dehydroquinate (DHQ), which is involved in the canonical pathway for the biosynthesis of aromatic amino acids.</text>
</comment>
<dbReference type="HAMAP" id="MF_00960">
    <property type="entry name" value="ADH_synthase"/>
    <property type="match status" value="1"/>
</dbReference>
<keyword evidence="1 5" id="KW-0028">Amino-acid biosynthesis</keyword>
<evidence type="ECO:0000256" key="5">
    <source>
        <dbReference type="HAMAP-Rule" id="MF_00960"/>
    </source>
</evidence>
<dbReference type="GO" id="GO:0009073">
    <property type="term" value="P:aromatic amino acid family biosynthetic process"/>
    <property type="evidence" value="ECO:0007669"/>
    <property type="project" value="UniProtKB-UniRule"/>
</dbReference>
<evidence type="ECO:0000256" key="2">
    <source>
        <dbReference type="ARBA" id="ARBA00022679"/>
    </source>
</evidence>
<dbReference type="InterPro" id="IPR041720">
    <property type="entry name" value="FbaB-like"/>
</dbReference>
<dbReference type="OrthoDB" id="50091at2157"/>
<evidence type="ECO:0000256" key="6">
    <source>
        <dbReference type="NCBIfam" id="TIGR01949"/>
    </source>
</evidence>
<dbReference type="InterPro" id="IPR013785">
    <property type="entry name" value="Aldolase_TIM"/>
</dbReference>
<dbReference type="NCBIfam" id="TIGR01949">
    <property type="entry name" value="ADH_synth"/>
    <property type="match status" value="1"/>
</dbReference>
<dbReference type="EC" id="2.2.1.10" evidence="5 6"/>
<name>A0A0A7LCR3_9ARCH</name>
<dbReference type="GO" id="GO:0008652">
    <property type="term" value="P:amino acid biosynthetic process"/>
    <property type="evidence" value="ECO:0007669"/>
    <property type="project" value="UniProtKB-KW"/>
</dbReference>
<keyword evidence="4 5" id="KW-0704">Schiff base</keyword>
<dbReference type="EMBL" id="CP010070">
    <property type="protein sequence ID" value="AIZ56859.1"/>
    <property type="molecule type" value="Genomic_DNA"/>
</dbReference>
<keyword evidence="9" id="KW-1185">Reference proteome</keyword>
<keyword evidence="2 5" id="KW-0808">Transferase</keyword>
<dbReference type="SUPFAM" id="SSF51569">
    <property type="entry name" value="Aldolase"/>
    <property type="match status" value="1"/>
</dbReference>
<feature type="active site" description="Schiff-base intermediate with substrate" evidence="5">
    <location>
        <position position="176"/>
    </location>
</feature>
<evidence type="ECO:0000256" key="3">
    <source>
        <dbReference type="ARBA" id="ARBA00023141"/>
    </source>
</evidence>
<protein>
    <recommendedName>
        <fullName evidence="5 6">2-amino-3,7-dideoxy-D-threo-hept-6-ulosonate synthase</fullName>
        <shortName evidence="5">ADH synthase</shortName>
        <shortName evidence="5">ADHS</shortName>
        <shortName evidence="5">ADTH synthase</shortName>
        <ecNumber evidence="5 6">2.2.1.10</ecNumber>
    </recommendedName>
</protein>
<comment type="similarity">
    <text evidence="5">Belongs to the DeoC/FbaB aldolase family. ADHS subfamily.</text>
</comment>
<dbReference type="RefSeq" id="WP_048112728.1">
    <property type="nucleotide sequence ID" value="NZ_CP010070.1"/>
</dbReference>
<dbReference type="InterPro" id="IPR002915">
    <property type="entry name" value="DeoC/FbaB/LacD_aldolase"/>
</dbReference>
<dbReference type="SMART" id="SM01133">
    <property type="entry name" value="DeoC"/>
    <property type="match status" value="1"/>
</dbReference>
<organism evidence="8 9">
    <name type="scientific">Candidatus Methanoplasma termitum</name>
    <dbReference type="NCBI Taxonomy" id="1577791"/>
    <lineage>
        <taxon>Archaea</taxon>
        <taxon>Methanobacteriati</taxon>
        <taxon>Thermoplasmatota</taxon>
        <taxon>Thermoplasmata</taxon>
        <taxon>Methanomassiliicoccales</taxon>
        <taxon>Methanomassiliicoccaceae</taxon>
        <taxon>Candidatus Methanoplasma</taxon>
    </lineage>
</organism>
<keyword evidence="3 5" id="KW-0057">Aromatic amino acid biosynthesis</keyword>
<dbReference type="HOGENOM" id="CLU_057069_2_0_2"/>
<feature type="binding site" evidence="5">
    <location>
        <begin position="201"/>
        <end position="202"/>
    </location>
    <ligand>
        <name>1-deoxy-D-threo-hexo-2,5-diulose 6-phosphate</name>
        <dbReference type="ChEBI" id="CHEBI:58861"/>
    </ligand>
</feature>
<dbReference type="PANTHER" id="PTHR47916">
    <property type="entry name" value="FRUCTOSE-BISPHOSPHATE ALDOLASE CLASS 1"/>
    <property type="match status" value="1"/>
</dbReference>
<dbReference type="GO" id="GO:0016744">
    <property type="term" value="F:transketolase or transaldolase activity"/>
    <property type="evidence" value="ECO:0007669"/>
    <property type="project" value="UniProtKB-UniRule"/>
</dbReference>
<dbReference type="AlphaFoldDB" id="A0A0A7LCR3"/>
<dbReference type="CDD" id="cd00958">
    <property type="entry name" value="DhnA"/>
    <property type="match status" value="1"/>
</dbReference>
<comment type="catalytic activity">
    <reaction evidence="5">
        <text>1-deoxy-D-threo-hexo-2,5-diulose 6-phosphate + L-aspartate 4-semialdehyde = 2,3-dioxopropyl phosphate + 2-amino-2,3,7-trideoxy-D-lyxo-hept-6-ulosonate</text>
        <dbReference type="Rhea" id="RHEA:25952"/>
        <dbReference type="ChEBI" id="CHEBI:58859"/>
        <dbReference type="ChEBI" id="CHEBI:58860"/>
        <dbReference type="ChEBI" id="CHEBI:58861"/>
        <dbReference type="ChEBI" id="CHEBI:537519"/>
        <dbReference type="EC" id="2.2.1.10"/>
    </reaction>
</comment>
<comment type="subunit">
    <text evidence="5">Homodecamer.</text>
</comment>
<dbReference type="Proteomes" id="UP000030787">
    <property type="component" value="Chromosome"/>
</dbReference>
<accession>A0A0A7LCR3</accession>
<dbReference type="GO" id="GO:0004332">
    <property type="term" value="F:fructose-bisphosphate aldolase activity"/>
    <property type="evidence" value="ECO:0007669"/>
    <property type="project" value="InterPro"/>
</dbReference>
<feature type="binding site" evidence="5">
    <location>
        <begin position="25"/>
        <end position="29"/>
    </location>
    <ligand>
        <name>1-deoxy-D-threo-hexo-2,5-diulose 6-phosphate</name>
        <dbReference type="ChEBI" id="CHEBI:58861"/>
    </ligand>
</feature>
<evidence type="ECO:0000313" key="9">
    <source>
        <dbReference type="Proteomes" id="UP000030787"/>
    </source>
</evidence>
<dbReference type="PANTHER" id="PTHR47916:SF1">
    <property type="entry name" value="3-HYDROXY-5-PHOSPHONOOXYPENTANE-2,4-DIONE THIOLASE"/>
    <property type="match status" value="1"/>
</dbReference>
<dbReference type="InterPro" id="IPR010210">
    <property type="entry name" value="ADH_synthase"/>
</dbReference>
<proteinExistence type="inferred from homology"/>
<evidence type="ECO:0000256" key="7">
    <source>
        <dbReference type="PIRSR" id="PIRSR038992-1"/>
    </source>
</evidence>